<dbReference type="RefSeq" id="WP_089840697.1">
    <property type="nucleotide sequence ID" value="NZ_FOZL01000001.1"/>
</dbReference>
<keyword evidence="3" id="KW-0378">Hydrolase</keyword>
<name>A0A1I6MQG2_9BACT</name>
<dbReference type="InterPro" id="IPR027417">
    <property type="entry name" value="P-loop_NTPase"/>
</dbReference>
<dbReference type="GO" id="GO:0043139">
    <property type="term" value="F:5'-3' DNA helicase activity"/>
    <property type="evidence" value="ECO:0007669"/>
    <property type="project" value="TreeGrafter"/>
</dbReference>
<dbReference type="OrthoDB" id="9757917at2"/>
<dbReference type="InterPro" id="IPR050534">
    <property type="entry name" value="Coronavir_polyprotein_1ab"/>
</dbReference>
<evidence type="ECO:0000256" key="4">
    <source>
        <dbReference type="ARBA" id="ARBA00022806"/>
    </source>
</evidence>
<evidence type="ECO:0000313" key="9">
    <source>
        <dbReference type="EMBL" id="SFS17949.1"/>
    </source>
</evidence>
<dbReference type="SUPFAM" id="SSF52980">
    <property type="entry name" value="Restriction endonuclease-like"/>
    <property type="match status" value="1"/>
</dbReference>
<reference evidence="9 10" key="1">
    <citation type="submission" date="2016-10" db="EMBL/GenBank/DDBJ databases">
        <authorList>
            <person name="de Groot N.N."/>
        </authorList>
    </citation>
    <scope>NUCLEOTIDE SEQUENCE [LARGE SCALE GENOMIC DNA]</scope>
    <source>
        <strain evidence="9 10">DSM 21001</strain>
    </source>
</reference>
<dbReference type="InterPro" id="IPR041679">
    <property type="entry name" value="DNA2/NAM7-like_C"/>
</dbReference>
<dbReference type="SUPFAM" id="SSF52540">
    <property type="entry name" value="P-loop containing nucleoside triphosphate hydrolases"/>
    <property type="match status" value="1"/>
</dbReference>
<protein>
    <submittedName>
        <fullName evidence="9">Part of AAA domain-containing protein</fullName>
    </submittedName>
</protein>
<evidence type="ECO:0000256" key="1">
    <source>
        <dbReference type="ARBA" id="ARBA00007913"/>
    </source>
</evidence>
<dbReference type="Gene3D" id="3.40.960.10">
    <property type="entry name" value="VSR Endonuclease"/>
    <property type="match status" value="1"/>
</dbReference>
<gene>
    <name evidence="9" type="ORF">SAMN05421771_3298</name>
</gene>
<keyword evidence="5" id="KW-0067">ATP-binding</keyword>
<feature type="domain" description="Restriction endonuclease type II-like" evidence="8">
    <location>
        <begin position="1383"/>
        <end position="1476"/>
    </location>
</feature>
<evidence type="ECO:0000259" key="6">
    <source>
        <dbReference type="Pfam" id="PF13086"/>
    </source>
</evidence>
<evidence type="ECO:0000256" key="2">
    <source>
        <dbReference type="ARBA" id="ARBA00022741"/>
    </source>
</evidence>
<dbReference type="GO" id="GO:0005524">
    <property type="term" value="F:ATP binding"/>
    <property type="evidence" value="ECO:0007669"/>
    <property type="project" value="UniProtKB-KW"/>
</dbReference>
<dbReference type="Gene3D" id="3.40.50.300">
    <property type="entry name" value="P-loop containing nucleotide triphosphate hydrolases"/>
    <property type="match status" value="3"/>
</dbReference>
<feature type="domain" description="DNA2/NAM7 helicase helicase" evidence="6">
    <location>
        <begin position="389"/>
        <end position="495"/>
    </location>
</feature>
<evidence type="ECO:0000256" key="5">
    <source>
        <dbReference type="ARBA" id="ARBA00022840"/>
    </source>
</evidence>
<dbReference type="Proteomes" id="UP000199024">
    <property type="component" value="Unassembled WGS sequence"/>
</dbReference>
<accession>A0A1I6MQG2</accession>
<dbReference type="Pfam" id="PF13086">
    <property type="entry name" value="AAA_11"/>
    <property type="match status" value="1"/>
</dbReference>
<dbReference type="EMBL" id="FOZL01000001">
    <property type="protein sequence ID" value="SFS17949.1"/>
    <property type="molecule type" value="Genomic_DNA"/>
</dbReference>
<dbReference type="CDD" id="cd18808">
    <property type="entry name" value="SF1_C_Upf1"/>
    <property type="match status" value="1"/>
</dbReference>
<feature type="domain" description="DNA2/NAM7 helicase-like C-terminal" evidence="7">
    <location>
        <begin position="1159"/>
        <end position="1340"/>
    </location>
</feature>
<organism evidence="9 10">
    <name type="scientific">Granulicella pectinivorans</name>
    <dbReference type="NCBI Taxonomy" id="474950"/>
    <lineage>
        <taxon>Bacteria</taxon>
        <taxon>Pseudomonadati</taxon>
        <taxon>Acidobacteriota</taxon>
        <taxon>Terriglobia</taxon>
        <taxon>Terriglobales</taxon>
        <taxon>Acidobacteriaceae</taxon>
        <taxon>Granulicella</taxon>
    </lineage>
</organism>
<dbReference type="InterPro" id="IPR049468">
    <property type="entry name" value="Restrct_endonuc-II-like_dom"/>
</dbReference>
<evidence type="ECO:0000313" key="10">
    <source>
        <dbReference type="Proteomes" id="UP000199024"/>
    </source>
</evidence>
<evidence type="ECO:0000256" key="3">
    <source>
        <dbReference type="ARBA" id="ARBA00022801"/>
    </source>
</evidence>
<evidence type="ECO:0000259" key="7">
    <source>
        <dbReference type="Pfam" id="PF13087"/>
    </source>
</evidence>
<dbReference type="PANTHER" id="PTHR43788:SF8">
    <property type="entry name" value="DNA-BINDING PROTEIN SMUBP-2"/>
    <property type="match status" value="1"/>
</dbReference>
<dbReference type="STRING" id="474950.SAMN05421771_3298"/>
<evidence type="ECO:0000259" key="8">
    <source>
        <dbReference type="Pfam" id="PF18741"/>
    </source>
</evidence>
<keyword evidence="10" id="KW-1185">Reference proteome</keyword>
<dbReference type="InterPro" id="IPR047187">
    <property type="entry name" value="SF1_C_Upf1"/>
</dbReference>
<sequence>MPDPRELLVCLLDYIKEQTKEVDPKGYRLTSSKGFLRRRGDIAGLPGVEFDIRVAGDHVWLRVPRLAADPPPDPPKTHKSLLKFSSDPAGALPSLDDAALTRLVNRSIQALKAQGSPTDEDIARLEAQHRGNAAQVLATYTIAWKSWAAAEQPRRMTIALYGDLFTLIHQMEAEQTSKPQELIWGIGVSSWELEAEKQQIPFEYPLLTQTMEITIDDQTMAIDLRPRATDTRVELDAFVACQVVGAIEVERAATAHLAKHKDSPVTPFDPGSYTDVLKLIAGNLDSEGAYREVLAQGEPVPAPGEHLVVTDAWVLMSRPRAINYLFDDLKRLQDKLEDGCEIYSGPLSLVTPPSDQPIEFEPISFRGLSSRGSSGAGGAPEELYFPLPYNDEQVTIVQRLKRAAGVTVQGPPGTGKTHTIANVICHYLATGKRVLVTSRGEAALGVLQEKIPEEIRALTVSLLTSDREGIRQFQGSIEAIQHRVSQINPELTRQEIARIQSSIDRAHSELITIDRKVDEIALQQLSTIEVDGVPMRAQALAELVLSGLERYGWFEDSITLSPEHAPPLFSDEAGRLREARRKLGKDLVYVQARVPSADSFPSVSALGDLHDVLVKRESIENEVREGDLLPLKANTPEVLAATRKLLVLTDEMLGFLAELEEFGDEWPFDLRTKCRQSSFASERAALESLFDDLDALIYARAEFLKAPIVFPEAGLNDPKTVEAVARAVDTGKPFGFVSLGASDAKGHIAAIRIEGRPPSTSEDWIKVQRWLGLHLQVLTFNTRWNELHQLLSVPSLSGGVGGLRQLEVVATTARKAHTLATHFDKHFLSGTRDVFERMPQTSTSITRSDLEFVRQQLLRHLTFADLSRAAMQLSDFQEKLAGKSGPISDALRLFVEKALGNGDVPRERVCAQYAELMEELRRIAALANDLSFVHDSTLRIEVAGAPKLAARVRTSPVAESGEDTAFPTTWRDAWNWARVRTHLDAIEARDELLTLARRRREVETGLARFYQEMVAKAAWLATKKNATPKILQALAGYATAIRRIGQGTGPNATRYRRDAREMMFDAAGAVPCWIMNHNRISEAMPADIGAFDLVIVDEASQSDLWALPAILRGKKILVVGDDKQVSPDGGFIDSSRIQELLDRFLVDQPYKSEMTPEKSLYDLAARVFAADQVMLREHFRCVPPIIAYSNRTFYQNQILPLRIPRASERIEPPLVDLYVEGGVRDHHDRNDCEAQAIADEIEAILKDERFSGRTIGVVSLLGTDQAKHIDSAVNQRCDAAELHRRKFLCGDARTFQGSERHIMFLSLVVDPTSCKALSGNMFDQRFNVAASRAQDRMYLVRSVTASDLSDKDLRMTLLSHFDKPLVMNTEETARLIDLCESGFEQQVYTELSTRGYRVIPQVKTGAYRIDMVVEGAGDIRLAIECDGDEFHGPDRWQHDMNRQRILERAGWVFWRCFASTWTLRKDEVLFELLQRLHAMGIDPLGAVERASTSVEKRTWRPPIEEALVSAPQSGLLHL</sequence>
<proteinExistence type="inferred from homology"/>
<keyword evidence="2" id="KW-0547">Nucleotide-binding</keyword>
<dbReference type="InterPro" id="IPR011335">
    <property type="entry name" value="Restrct_endonuc-II-like"/>
</dbReference>
<dbReference type="Pfam" id="PF18741">
    <property type="entry name" value="MTES_1575"/>
    <property type="match status" value="1"/>
</dbReference>
<dbReference type="Pfam" id="PF13087">
    <property type="entry name" value="AAA_12"/>
    <property type="match status" value="1"/>
</dbReference>
<keyword evidence="4" id="KW-0347">Helicase</keyword>
<dbReference type="InterPro" id="IPR041677">
    <property type="entry name" value="DNA2/NAM7_AAA_11"/>
</dbReference>
<dbReference type="GO" id="GO:0016787">
    <property type="term" value="F:hydrolase activity"/>
    <property type="evidence" value="ECO:0007669"/>
    <property type="project" value="UniProtKB-KW"/>
</dbReference>
<comment type="similarity">
    <text evidence="1">Belongs to the DNA2/NAM7 helicase family.</text>
</comment>
<dbReference type="PANTHER" id="PTHR43788">
    <property type="entry name" value="DNA2/NAM7 HELICASE FAMILY MEMBER"/>
    <property type="match status" value="1"/>
</dbReference>